<evidence type="ECO:0000313" key="2">
    <source>
        <dbReference type="Proteomes" id="UP001331761"/>
    </source>
</evidence>
<reference evidence="1 2" key="1">
    <citation type="submission" date="2019-10" db="EMBL/GenBank/DDBJ databases">
        <title>Assembly and Annotation for the nematode Trichostrongylus colubriformis.</title>
        <authorList>
            <person name="Martin J."/>
        </authorList>
    </citation>
    <scope>NUCLEOTIDE SEQUENCE [LARGE SCALE GENOMIC DNA]</scope>
    <source>
        <strain evidence="1">G859</strain>
        <tissue evidence="1">Whole worm</tissue>
    </source>
</reference>
<dbReference type="EMBL" id="WIXE01008656">
    <property type="protein sequence ID" value="KAK5979122.1"/>
    <property type="molecule type" value="Genomic_DNA"/>
</dbReference>
<proteinExistence type="predicted"/>
<dbReference type="AlphaFoldDB" id="A0AAN8FR35"/>
<comment type="caution">
    <text evidence="1">The sequence shown here is derived from an EMBL/GenBank/DDBJ whole genome shotgun (WGS) entry which is preliminary data.</text>
</comment>
<name>A0AAN8FR35_TRICO</name>
<gene>
    <name evidence="1" type="ORF">GCK32_019212</name>
</gene>
<accession>A0AAN8FR35</accession>
<organism evidence="1 2">
    <name type="scientific">Trichostrongylus colubriformis</name>
    <name type="common">Black scour worm</name>
    <dbReference type="NCBI Taxonomy" id="6319"/>
    <lineage>
        <taxon>Eukaryota</taxon>
        <taxon>Metazoa</taxon>
        <taxon>Ecdysozoa</taxon>
        <taxon>Nematoda</taxon>
        <taxon>Chromadorea</taxon>
        <taxon>Rhabditida</taxon>
        <taxon>Rhabditina</taxon>
        <taxon>Rhabditomorpha</taxon>
        <taxon>Strongyloidea</taxon>
        <taxon>Trichostrongylidae</taxon>
        <taxon>Trichostrongylus</taxon>
    </lineage>
</organism>
<sequence length="43" mass="4651">MTPFDKRAFDSFAGSGFTGFDKRGLIRLTGGSFQPLQGEALLL</sequence>
<protein>
    <submittedName>
        <fullName evidence="1">Uncharacterized protein</fullName>
    </submittedName>
</protein>
<keyword evidence="2" id="KW-1185">Reference proteome</keyword>
<dbReference type="Proteomes" id="UP001331761">
    <property type="component" value="Unassembled WGS sequence"/>
</dbReference>
<evidence type="ECO:0000313" key="1">
    <source>
        <dbReference type="EMBL" id="KAK5979122.1"/>
    </source>
</evidence>